<evidence type="ECO:0000313" key="1">
    <source>
        <dbReference type="EMBL" id="KAL3529737.1"/>
    </source>
</evidence>
<protein>
    <submittedName>
        <fullName evidence="1">Uncharacterized protein</fullName>
    </submittedName>
</protein>
<proteinExistence type="predicted"/>
<accession>A0ABD3ADC9</accession>
<dbReference type="AlphaFoldDB" id="A0ABD3ADC9"/>
<dbReference type="EMBL" id="JBJUIK010000004">
    <property type="protein sequence ID" value="KAL3529737.1"/>
    <property type="molecule type" value="Genomic_DNA"/>
</dbReference>
<name>A0ABD3ADC9_9GENT</name>
<reference evidence="1 2" key="1">
    <citation type="submission" date="2024-11" db="EMBL/GenBank/DDBJ databases">
        <title>A near-complete genome assembly of Cinchona calisaya.</title>
        <authorList>
            <person name="Lian D.C."/>
            <person name="Zhao X.W."/>
            <person name="Wei L."/>
        </authorList>
    </citation>
    <scope>NUCLEOTIDE SEQUENCE [LARGE SCALE GENOMIC DNA]</scope>
    <source>
        <tissue evidence="1">Nenye</tissue>
    </source>
</reference>
<dbReference type="Proteomes" id="UP001630127">
    <property type="component" value="Unassembled WGS sequence"/>
</dbReference>
<sequence>MRPHYVTVTADRKIVKRIIPYPNRVIVNQQDKVQLDRFMTLSPFLPSINSIDSDSDRIPVLHFPSKLFLEVFSTSNHFGINFMVGTSIGVRVEISSCGMSFSLICIHYEFPVDCTYPFLSHQLELEFKNLEMGEKGILH</sequence>
<gene>
    <name evidence="1" type="ORF">ACH5RR_009059</name>
</gene>
<comment type="caution">
    <text evidence="1">The sequence shown here is derived from an EMBL/GenBank/DDBJ whole genome shotgun (WGS) entry which is preliminary data.</text>
</comment>
<keyword evidence="2" id="KW-1185">Reference proteome</keyword>
<organism evidence="1 2">
    <name type="scientific">Cinchona calisaya</name>
    <dbReference type="NCBI Taxonomy" id="153742"/>
    <lineage>
        <taxon>Eukaryota</taxon>
        <taxon>Viridiplantae</taxon>
        <taxon>Streptophyta</taxon>
        <taxon>Embryophyta</taxon>
        <taxon>Tracheophyta</taxon>
        <taxon>Spermatophyta</taxon>
        <taxon>Magnoliopsida</taxon>
        <taxon>eudicotyledons</taxon>
        <taxon>Gunneridae</taxon>
        <taxon>Pentapetalae</taxon>
        <taxon>asterids</taxon>
        <taxon>lamiids</taxon>
        <taxon>Gentianales</taxon>
        <taxon>Rubiaceae</taxon>
        <taxon>Cinchonoideae</taxon>
        <taxon>Cinchoneae</taxon>
        <taxon>Cinchona</taxon>
    </lineage>
</organism>
<evidence type="ECO:0000313" key="2">
    <source>
        <dbReference type="Proteomes" id="UP001630127"/>
    </source>
</evidence>